<dbReference type="PROSITE" id="PS50112">
    <property type="entry name" value="PAS"/>
    <property type="match status" value="1"/>
</dbReference>
<dbReference type="InterPro" id="IPR013767">
    <property type="entry name" value="PAS_fold"/>
</dbReference>
<dbReference type="GO" id="GO:0005524">
    <property type="term" value="F:ATP binding"/>
    <property type="evidence" value="ECO:0007669"/>
    <property type="project" value="UniProtKB-KW"/>
</dbReference>
<protein>
    <submittedName>
        <fullName evidence="6">PAS domain S-box protein</fullName>
    </submittedName>
</protein>
<dbReference type="Pfam" id="PF00158">
    <property type="entry name" value="Sigma54_activat"/>
    <property type="match status" value="1"/>
</dbReference>
<dbReference type="PROSITE" id="PS50113">
    <property type="entry name" value="PAC"/>
    <property type="match status" value="1"/>
</dbReference>
<dbReference type="Pfam" id="PF00989">
    <property type="entry name" value="PAS"/>
    <property type="match status" value="1"/>
</dbReference>
<dbReference type="SMART" id="SM00091">
    <property type="entry name" value="PAS"/>
    <property type="match status" value="1"/>
</dbReference>
<dbReference type="SUPFAM" id="SSF46689">
    <property type="entry name" value="Homeodomain-like"/>
    <property type="match status" value="1"/>
</dbReference>
<dbReference type="SUPFAM" id="SSF52540">
    <property type="entry name" value="P-loop containing nucleoside triphosphate hydrolases"/>
    <property type="match status" value="1"/>
</dbReference>
<dbReference type="AlphaFoldDB" id="A0A6N7XW69"/>
<dbReference type="PANTHER" id="PTHR32071">
    <property type="entry name" value="TRANSCRIPTIONAL REGULATORY PROTEIN"/>
    <property type="match status" value="1"/>
</dbReference>
<dbReference type="PROSITE" id="PS00676">
    <property type="entry name" value="SIGMA54_INTERACT_2"/>
    <property type="match status" value="1"/>
</dbReference>
<dbReference type="InterPro" id="IPR025943">
    <property type="entry name" value="Sigma_54_int_dom_ATP-bd_2"/>
</dbReference>
<evidence type="ECO:0000256" key="2">
    <source>
        <dbReference type="ARBA" id="ARBA00022840"/>
    </source>
</evidence>
<dbReference type="InterPro" id="IPR003593">
    <property type="entry name" value="AAA+_ATPase"/>
</dbReference>
<dbReference type="InterPro" id="IPR000014">
    <property type="entry name" value="PAS"/>
</dbReference>
<dbReference type="PANTHER" id="PTHR32071:SF57">
    <property type="entry name" value="C4-DICARBOXYLATE TRANSPORT TRANSCRIPTIONAL REGULATORY PROTEIN DCTD"/>
    <property type="match status" value="1"/>
</dbReference>
<dbReference type="PROSITE" id="PS50045">
    <property type="entry name" value="SIGMA54_INTERACT_4"/>
    <property type="match status" value="1"/>
</dbReference>
<evidence type="ECO:0000256" key="1">
    <source>
        <dbReference type="ARBA" id="ARBA00022741"/>
    </source>
</evidence>
<dbReference type="Gene3D" id="3.40.50.300">
    <property type="entry name" value="P-loop containing nucleotide triphosphate hydrolases"/>
    <property type="match status" value="1"/>
</dbReference>
<organism evidence="6 7">
    <name type="scientific">Tissierella pigra</name>
    <dbReference type="NCBI Taxonomy" id="2607614"/>
    <lineage>
        <taxon>Bacteria</taxon>
        <taxon>Bacillati</taxon>
        <taxon>Bacillota</taxon>
        <taxon>Tissierellia</taxon>
        <taxon>Tissierellales</taxon>
        <taxon>Tissierellaceae</taxon>
        <taxon>Tissierella</taxon>
    </lineage>
</organism>
<feature type="domain" description="PAC" evidence="5">
    <location>
        <begin position="87"/>
        <end position="140"/>
    </location>
</feature>
<dbReference type="GO" id="GO:0006355">
    <property type="term" value="P:regulation of DNA-templated transcription"/>
    <property type="evidence" value="ECO:0007669"/>
    <property type="project" value="InterPro"/>
</dbReference>
<dbReference type="NCBIfam" id="TIGR00229">
    <property type="entry name" value="sensory_box"/>
    <property type="match status" value="1"/>
</dbReference>
<evidence type="ECO:0000259" key="4">
    <source>
        <dbReference type="PROSITE" id="PS50112"/>
    </source>
</evidence>
<dbReference type="Gene3D" id="1.10.10.60">
    <property type="entry name" value="Homeodomain-like"/>
    <property type="match status" value="1"/>
</dbReference>
<evidence type="ECO:0000259" key="3">
    <source>
        <dbReference type="PROSITE" id="PS50045"/>
    </source>
</evidence>
<dbReference type="InterPro" id="IPR027417">
    <property type="entry name" value="P-loop_NTPase"/>
</dbReference>
<dbReference type="InterPro" id="IPR035965">
    <property type="entry name" value="PAS-like_dom_sf"/>
</dbReference>
<dbReference type="InterPro" id="IPR025662">
    <property type="entry name" value="Sigma_54_int_dom_ATP-bd_1"/>
</dbReference>
<dbReference type="SMART" id="SM00382">
    <property type="entry name" value="AAA"/>
    <property type="match status" value="1"/>
</dbReference>
<feature type="domain" description="PAS" evidence="4">
    <location>
        <begin position="21"/>
        <end position="72"/>
    </location>
</feature>
<dbReference type="InterPro" id="IPR000700">
    <property type="entry name" value="PAS-assoc_C"/>
</dbReference>
<evidence type="ECO:0000259" key="5">
    <source>
        <dbReference type="PROSITE" id="PS50113"/>
    </source>
</evidence>
<dbReference type="PROSITE" id="PS00675">
    <property type="entry name" value="SIGMA54_INTERACT_1"/>
    <property type="match status" value="1"/>
</dbReference>
<dbReference type="InterPro" id="IPR002078">
    <property type="entry name" value="Sigma_54_int"/>
</dbReference>
<dbReference type="CDD" id="cd00009">
    <property type="entry name" value="AAA"/>
    <property type="match status" value="1"/>
</dbReference>
<dbReference type="Gene3D" id="3.30.450.20">
    <property type="entry name" value="PAS domain"/>
    <property type="match status" value="1"/>
</dbReference>
<comment type="caution">
    <text evidence="6">The sequence shown here is derived from an EMBL/GenBank/DDBJ whole genome shotgun (WGS) entry which is preliminary data.</text>
</comment>
<feature type="domain" description="Sigma-54 factor interaction" evidence="3">
    <location>
        <begin position="165"/>
        <end position="394"/>
    </location>
</feature>
<keyword evidence="1" id="KW-0547">Nucleotide-binding</keyword>
<evidence type="ECO:0000313" key="7">
    <source>
        <dbReference type="Proteomes" id="UP000469523"/>
    </source>
</evidence>
<dbReference type="EMBL" id="VUNQ01000004">
    <property type="protein sequence ID" value="MSU00538.1"/>
    <property type="molecule type" value="Genomic_DNA"/>
</dbReference>
<keyword evidence="7" id="KW-1185">Reference proteome</keyword>
<evidence type="ECO:0000313" key="6">
    <source>
        <dbReference type="EMBL" id="MSU00538.1"/>
    </source>
</evidence>
<dbReference type="SUPFAM" id="SSF55785">
    <property type="entry name" value="PYP-like sensor domain (PAS domain)"/>
    <property type="match status" value="1"/>
</dbReference>
<dbReference type="Gene3D" id="1.10.8.60">
    <property type="match status" value="1"/>
</dbReference>
<dbReference type="InterPro" id="IPR009057">
    <property type="entry name" value="Homeodomain-like_sf"/>
</dbReference>
<keyword evidence="2" id="KW-0067">ATP-binding</keyword>
<dbReference type="Proteomes" id="UP000469523">
    <property type="component" value="Unassembled WGS sequence"/>
</dbReference>
<reference evidence="6 7" key="1">
    <citation type="submission" date="2019-09" db="EMBL/GenBank/DDBJ databases">
        <title>In-depth cultivation of the pig gut microbiome towards novel bacterial diversity and tailored functional studies.</title>
        <authorList>
            <person name="Wylensek D."/>
            <person name="Hitch T.C.A."/>
            <person name="Clavel T."/>
        </authorList>
    </citation>
    <scope>NUCLEOTIDE SEQUENCE [LARGE SCALE GENOMIC DNA]</scope>
    <source>
        <strain evidence="6 7">WCA3-693-APC-4?</strain>
    </source>
</reference>
<name>A0A6N7XW69_9FIRM</name>
<dbReference type="InterPro" id="IPR058031">
    <property type="entry name" value="AAA_lid_NorR"/>
</dbReference>
<gene>
    <name evidence="6" type="ORF">FYJ83_03530</name>
</gene>
<dbReference type="Pfam" id="PF25601">
    <property type="entry name" value="AAA_lid_14"/>
    <property type="match status" value="1"/>
</dbReference>
<proteinExistence type="predicted"/>
<dbReference type="CDD" id="cd00130">
    <property type="entry name" value="PAS"/>
    <property type="match status" value="1"/>
</dbReference>
<dbReference type="FunFam" id="3.40.50.300:FF:000006">
    <property type="entry name" value="DNA-binding transcriptional regulator NtrC"/>
    <property type="match status" value="1"/>
</dbReference>
<accession>A0A6N7XW69</accession>
<sequence length="472" mass="53896">MSRSSQLVQRGEIILFSEEGLHLRINDILDSSYDGIYITDGDANTIMVNKAYERIAGIKVEELIGRNMNDLVKEGYISQSATLLVLKDRKINTIEQNFKTGKKALVTSTPVFNSAGDITMVVTNVRDITELYELKEKLDEKESLTKKYSVELEALKIELLKNNDLIAMDKKMLDIIQMAIRVAPIDTTVLITGETGVGKEEISKLIYKNSSRANKPFIKINCGSIPKTLIEAELFGYEKGSFTGANREGKIGLFEVADGGTIFLDEIGELPPDMQVKFLRVLQDGQFTRVGGIEEITVDVRILAATNRNLEEMVREKVFREDLYYRLNIVPIIIPPLRDRRDDIIPLIHYFLDKLNKKYKFKKTISSEVMKTLYAYEWKGNVRELRNIIERMVVMSEKDIISKSDLPKSVLAWNESQNIINENEIVPLKQALNKVEKHLLEISFDKYGNVRDAAKALEIDPSTFVRKRQKYK</sequence>